<proteinExistence type="predicted"/>
<gene>
    <name evidence="3" type="ORF">BSL78_07845</name>
</gene>
<organism evidence="3 4">
    <name type="scientific">Stichopus japonicus</name>
    <name type="common">Sea cucumber</name>
    <dbReference type="NCBI Taxonomy" id="307972"/>
    <lineage>
        <taxon>Eukaryota</taxon>
        <taxon>Metazoa</taxon>
        <taxon>Echinodermata</taxon>
        <taxon>Eleutherozoa</taxon>
        <taxon>Echinozoa</taxon>
        <taxon>Holothuroidea</taxon>
        <taxon>Aspidochirotacea</taxon>
        <taxon>Aspidochirotida</taxon>
        <taxon>Stichopodidae</taxon>
        <taxon>Apostichopus</taxon>
    </lineage>
</organism>
<dbReference type="GO" id="GO:0043122">
    <property type="term" value="P:regulation of canonical NF-kappaB signal transduction"/>
    <property type="evidence" value="ECO:0007669"/>
    <property type="project" value="TreeGrafter"/>
</dbReference>
<keyword evidence="4" id="KW-1185">Reference proteome</keyword>
<keyword evidence="1" id="KW-0175">Coiled coil</keyword>
<dbReference type="PANTHER" id="PTHR31553">
    <property type="entry name" value="NF-KAPPA-B ESSENTIAL MODULATOR"/>
    <property type="match status" value="1"/>
</dbReference>
<comment type="caution">
    <text evidence="3">The sequence shown here is derived from an EMBL/GenBank/DDBJ whole genome shotgun (WGS) entry which is preliminary data.</text>
</comment>
<feature type="compositionally biased region" description="Acidic residues" evidence="2">
    <location>
        <begin position="9"/>
        <end position="36"/>
    </location>
</feature>
<dbReference type="Proteomes" id="UP000230750">
    <property type="component" value="Unassembled WGS sequence"/>
</dbReference>
<dbReference type="GO" id="GO:0005634">
    <property type="term" value="C:nucleus"/>
    <property type="evidence" value="ECO:0007669"/>
    <property type="project" value="TreeGrafter"/>
</dbReference>
<reference evidence="3 4" key="1">
    <citation type="journal article" date="2017" name="PLoS Biol.">
        <title>The sea cucumber genome provides insights into morphological evolution and visceral regeneration.</title>
        <authorList>
            <person name="Zhang X."/>
            <person name="Sun L."/>
            <person name="Yuan J."/>
            <person name="Sun Y."/>
            <person name="Gao Y."/>
            <person name="Zhang L."/>
            <person name="Li S."/>
            <person name="Dai H."/>
            <person name="Hamel J.F."/>
            <person name="Liu C."/>
            <person name="Yu Y."/>
            <person name="Liu S."/>
            <person name="Lin W."/>
            <person name="Guo K."/>
            <person name="Jin S."/>
            <person name="Xu P."/>
            <person name="Storey K.B."/>
            <person name="Huan P."/>
            <person name="Zhang T."/>
            <person name="Zhou Y."/>
            <person name="Zhang J."/>
            <person name="Lin C."/>
            <person name="Li X."/>
            <person name="Xing L."/>
            <person name="Huo D."/>
            <person name="Sun M."/>
            <person name="Wang L."/>
            <person name="Mercier A."/>
            <person name="Li F."/>
            <person name="Yang H."/>
            <person name="Xiang J."/>
        </authorList>
    </citation>
    <scope>NUCLEOTIDE SEQUENCE [LARGE SCALE GENOMIC DNA]</scope>
    <source>
        <strain evidence="3">Shaxun</strain>
        <tissue evidence="3">Muscle</tissue>
    </source>
</reference>
<feature type="region of interest" description="Disordered" evidence="2">
    <location>
        <begin position="1"/>
        <end position="45"/>
    </location>
</feature>
<name>A0A2G8L4Q3_STIJA</name>
<dbReference type="InterPro" id="IPR051301">
    <property type="entry name" value="Optineurin/NFkB_EssMod"/>
</dbReference>
<feature type="coiled-coil region" evidence="1">
    <location>
        <begin position="165"/>
        <end position="263"/>
    </location>
</feature>
<dbReference type="EMBL" id="MRZV01000222">
    <property type="protein sequence ID" value="PIK55249.1"/>
    <property type="molecule type" value="Genomic_DNA"/>
</dbReference>
<protein>
    <submittedName>
        <fullName evidence="3">Uncharacterized protein</fullName>
    </submittedName>
</protein>
<dbReference type="OrthoDB" id="5983103at2759"/>
<dbReference type="AlphaFoldDB" id="A0A2G8L4Q3"/>
<evidence type="ECO:0000313" key="4">
    <source>
        <dbReference type="Proteomes" id="UP000230750"/>
    </source>
</evidence>
<dbReference type="GO" id="GO:0005737">
    <property type="term" value="C:cytoplasm"/>
    <property type="evidence" value="ECO:0007669"/>
    <property type="project" value="TreeGrafter"/>
</dbReference>
<evidence type="ECO:0000256" key="1">
    <source>
        <dbReference type="SAM" id="Coils"/>
    </source>
</evidence>
<dbReference type="GO" id="GO:0070530">
    <property type="term" value="F:K63-linked polyubiquitin modification-dependent protein binding"/>
    <property type="evidence" value="ECO:0007669"/>
    <property type="project" value="TreeGrafter"/>
</dbReference>
<sequence length="284" mass="32321">MASEVQSVETEDAPSSDVVESEGFVETEDASSELEVEGGLLSSTPSSVPFQGPLVGQLDQLMTVIQTYRKENNDLRNQLSNQNMTIQHKSKNLEQISENYRLYDETLKKKYQETAQKFKALREENKTLKDEINNLKQGKTTEEKVEHLKEEEGGNSLQSWITINVEKESQQKEHSTADYRKLKSQLNAEQEKTAEVAGELQKTKATKETLEAKLTTATNEISKMKDEKKKEIQDLRTSLGKELNGYKKQVDSLITELAECKRNLVLHGRKVQELHDANLQFDEV</sequence>
<feature type="coiled-coil region" evidence="1">
    <location>
        <begin position="58"/>
        <end position="138"/>
    </location>
</feature>
<accession>A0A2G8L4Q3</accession>
<dbReference type="PANTHER" id="PTHR31553:SF1">
    <property type="entry name" value="NF-KAPPA-B ESSENTIAL MODULATOR"/>
    <property type="match status" value="1"/>
</dbReference>
<evidence type="ECO:0000256" key="2">
    <source>
        <dbReference type="SAM" id="MobiDB-lite"/>
    </source>
</evidence>
<evidence type="ECO:0000313" key="3">
    <source>
        <dbReference type="EMBL" id="PIK55249.1"/>
    </source>
</evidence>